<proteinExistence type="predicted"/>
<evidence type="ECO:0000313" key="1">
    <source>
        <dbReference type="EMBL" id="DAF44654.1"/>
    </source>
</evidence>
<protein>
    <submittedName>
        <fullName evidence="1">Uncharacterized protein</fullName>
    </submittedName>
</protein>
<organism evidence="1">
    <name type="scientific">Podoviridae sp. ct8Lf7</name>
    <dbReference type="NCBI Taxonomy" id="2827723"/>
    <lineage>
        <taxon>Viruses</taxon>
        <taxon>Duplodnaviria</taxon>
        <taxon>Heunggongvirae</taxon>
        <taxon>Uroviricota</taxon>
        <taxon>Caudoviricetes</taxon>
    </lineage>
</organism>
<sequence length="64" mass="7215">MLAIEEEYAHKYHSILSSILEQLTANEPPEMFKRAGLDIKPMATRLAKADGSNYATNEYIGRSE</sequence>
<reference evidence="1" key="1">
    <citation type="journal article" date="2021" name="Proc. Natl. Acad. Sci. U.S.A.">
        <title>A Catalog of Tens of Thousands of Viruses from Human Metagenomes Reveals Hidden Associations with Chronic Diseases.</title>
        <authorList>
            <person name="Tisza M.J."/>
            <person name="Buck C.B."/>
        </authorList>
    </citation>
    <scope>NUCLEOTIDE SEQUENCE</scope>
    <source>
        <strain evidence="1">Ct8Lf7</strain>
    </source>
</reference>
<accession>A0A8S5S0Y0</accession>
<name>A0A8S5S0Y0_9CAUD</name>
<dbReference type="EMBL" id="BK032511">
    <property type="protein sequence ID" value="DAF44654.1"/>
    <property type="molecule type" value="Genomic_DNA"/>
</dbReference>